<feature type="transmembrane region" description="Helical" evidence="2">
    <location>
        <begin position="852"/>
        <end position="869"/>
    </location>
</feature>
<feature type="transmembrane region" description="Helical" evidence="2">
    <location>
        <begin position="955"/>
        <end position="977"/>
    </location>
</feature>
<dbReference type="OrthoDB" id="2377581at2759"/>
<dbReference type="GO" id="GO:0098703">
    <property type="term" value="P:calcium ion import across plasma membrane"/>
    <property type="evidence" value="ECO:0007669"/>
    <property type="project" value="TreeGrafter"/>
</dbReference>
<organism evidence="3 4">
    <name type="scientific">Bifiguratus adelaidae</name>
    <dbReference type="NCBI Taxonomy" id="1938954"/>
    <lineage>
        <taxon>Eukaryota</taxon>
        <taxon>Fungi</taxon>
        <taxon>Fungi incertae sedis</taxon>
        <taxon>Mucoromycota</taxon>
        <taxon>Mucoromycotina</taxon>
        <taxon>Endogonomycetes</taxon>
        <taxon>Endogonales</taxon>
        <taxon>Endogonales incertae sedis</taxon>
        <taxon>Bifiguratus</taxon>
    </lineage>
</organism>
<evidence type="ECO:0000256" key="1">
    <source>
        <dbReference type="ARBA" id="ARBA00022737"/>
    </source>
</evidence>
<feature type="transmembrane region" description="Helical" evidence="2">
    <location>
        <begin position="881"/>
        <end position="904"/>
    </location>
</feature>
<feature type="transmembrane region" description="Helical" evidence="2">
    <location>
        <begin position="826"/>
        <end position="846"/>
    </location>
</feature>
<dbReference type="GO" id="GO:0005886">
    <property type="term" value="C:plasma membrane"/>
    <property type="evidence" value="ECO:0007669"/>
    <property type="project" value="TreeGrafter"/>
</dbReference>
<keyword evidence="2" id="KW-0472">Membrane</keyword>
<protein>
    <recommendedName>
        <fullName evidence="5">Ion transport domain-containing protein</fullName>
    </recommendedName>
</protein>
<evidence type="ECO:0000313" key="3">
    <source>
        <dbReference type="EMBL" id="OZJ06581.1"/>
    </source>
</evidence>
<comment type="caution">
    <text evidence="3">The sequence shown here is derived from an EMBL/GenBank/DDBJ whole genome shotgun (WGS) entry which is preliminary data.</text>
</comment>
<proteinExistence type="predicted"/>
<keyword evidence="4" id="KW-1185">Reference proteome</keyword>
<feature type="transmembrane region" description="Helical" evidence="2">
    <location>
        <begin position="1024"/>
        <end position="1044"/>
    </location>
</feature>
<gene>
    <name evidence="3" type="ORF">BZG36_00538</name>
</gene>
<dbReference type="InterPro" id="IPR024862">
    <property type="entry name" value="TRPV"/>
</dbReference>
<evidence type="ECO:0000256" key="2">
    <source>
        <dbReference type="SAM" id="Phobius"/>
    </source>
</evidence>
<evidence type="ECO:0000313" key="4">
    <source>
        <dbReference type="Proteomes" id="UP000242875"/>
    </source>
</evidence>
<dbReference type="GO" id="GO:0005216">
    <property type="term" value="F:monoatomic ion channel activity"/>
    <property type="evidence" value="ECO:0007669"/>
    <property type="project" value="InterPro"/>
</dbReference>
<name>A0A261Y7M3_9FUNG</name>
<reference evidence="3 4" key="1">
    <citation type="journal article" date="2017" name="Mycologia">
        <title>Bifiguratus adelaidae, gen. et sp. nov., a new member of Mucoromycotina in endophytic and soil-dwelling habitats.</title>
        <authorList>
            <person name="Torres-Cruz T.J."/>
            <person name="Billingsley Tobias T.L."/>
            <person name="Almatruk M."/>
            <person name="Hesse C."/>
            <person name="Kuske C.R."/>
            <person name="Desiro A."/>
            <person name="Benucci G.M."/>
            <person name="Bonito G."/>
            <person name="Stajich J.E."/>
            <person name="Dunlap C."/>
            <person name="Arnold A.E."/>
            <person name="Porras-Alfaro A."/>
        </authorList>
    </citation>
    <scope>NUCLEOTIDE SEQUENCE [LARGE SCALE GENOMIC DNA]</scope>
    <source>
        <strain evidence="3 4">AZ0501</strain>
    </source>
</reference>
<dbReference type="PANTHER" id="PTHR10582:SF2">
    <property type="entry name" value="INACTIVE"/>
    <property type="match status" value="1"/>
</dbReference>
<evidence type="ECO:0008006" key="5">
    <source>
        <dbReference type="Google" id="ProtNLM"/>
    </source>
</evidence>
<accession>A0A261Y7M3</accession>
<dbReference type="Proteomes" id="UP000242875">
    <property type="component" value="Unassembled WGS sequence"/>
</dbReference>
<feature type="transmembrane region" description="Helical" evidence="2">
    <location>
        <begin position="916"/>
        <end position="934"/>
    </location>
</feature>
<dbReference type="EMBL" id="MVBO01000003">
    <property type="protein sequence ID" value="OZJ06581.1"/>
    <property type="molecule type" value="Genomic_DNA"/>
</dbReference>
<dbReference type="PANTHER" id="PTHR10582">
    <property type="entry name" value="TRANSIENT RECEPTOR POTENTIAL ION CHANNEL PROTEIN"/>
    <property type="match status" value="1"/>
</dbReference>
<keyword evidence="2" id="KW-1133">Transmembrane helix</keyword>
<keyword evidence="2" id="KW-0812">Transmembrane</keyword>
<dbReference type="AlphaFoldDB" id="A0A261Y7M3"/>
<keyword evidence="1" id="KW-0677">Repeat</keyword>
<sequence>MSVAIEVADSQLDISVADATVPEYDPASRSLFYWSANESVCLILVLKEKRFPATLQVYRSFRRESDTISPFGPELELVSHRKEKRERRLRAACSPDRRHVAVTVTTTTTFKKARRTAKSPRDYDSQHWLLSQHDDGSVSVREIVFHPNQPAKHFANLQFRSDILLICAQNVQGDEMDERTTLFAFDHRRHVFQQDTPFSVKAAHFVGNRWISTRFFDETHIVLAERLKSKHALKIFAIQGHCLTFAAYSREPISLLWRDKSLLLAYFAWEDQIRLFDYITGTPLSTLKCTSDMPTKADHLKVYIIDEKDHGYFGKLILVYEPPGSATVKYQFYDMATGELIGLSGVLFEHSRVAMVYRVGPCEFEALNDDFSKPAELSGAILPVSPTPWHAVTFNRKEIMSGMPNSKPHKTRRFTCIESKAFDDSTSLCGKTFNIAYGSHPKDLIEVKNDGSSPMIILTQSNGSVIIVGTRQVVIGAHDSYKGQRSEASRFTVWRYTTRCVIRSFDLHFAENFRCFCMQIKSDQEEIEIPISDYLSHGNCSSTGQGSEMRIEYSSPNIVYCIIAGDLDRYGGLNLSDGVSRIQHRLHYHVNYVRLLQTGRLLPIYLNDGISFLDYVLKVESLNLVQQYVAYCTKSQSVNTLHTIIRHLPTIITKYPSLAKLLFNSTAHWLVEDGTYEMLLAKFALHKVRDLSLAYGGCLVGRFDEVYAFSVDRQVVGRSAWDFIPTEYFWRRNKERYGKLFIIPFRDICRYPDMPTLRPPKDFYQPWRYYARWLRHHIVLPHSARSTYLQIIMLEDQALLDSGIFTTLTFEALNSYKWHTFARERFYIIWFIHLLYYTLVWSLGASPINTEPILYIIVVIAIVFLIQEFRQTVGEGLQRYLSFYNLIDIATYVLPLSISIQALYGLRVDNGNPITPALYSASILVLWLHFLITLRTFRRMKMAVLIDSISRIISSLIGFWIVIITITFAFAQALWIMSVDNLPLFNNFNSTSTDNSSPDLATVYLNVWFFLTGNYGNGGPEYNVLTFIFLVSVGIILMNVLIALMNDVVSKSNVNEDTLWVMQRARIIAEIELYWMLDRERKSIASFPRDIYYIADVQKPAIAGSVPGLMSIRDDYVPSQSNSVYTDEP</sequence>